<name>A0A450SS66_9GAMM</name>
<dbReference type="InterPro" id="IPR029044">
    <property type="entry name" value="Nucleotide-diphossugar_trans"/>
</dbReference>
<gene>
    <name evidence="1" type="ORF">BECKFW1821A_GA0114235_10652</name>
</gene>
<reference evidence="1" key="1">
    <citation type="submission" date="2019-02" db="EMBL/GenBank/DDBJ databases">
        <authorList>
            <person name="Gruber-Vodicka R. H."/>
            <person name="Seah K. B. B."/>
        </authorList>
    </citation>
    <scope>NUCLEOTIDE SEQUENCE</scope>
    <source>
        <strain evidence="1">BECK_BZ15</strain>
    </source>
</reference>
<keyword evidence="1" id="KW-0808">Transferase</keyword>
<dbReference type="Gene3D" id="3.90.550.20">
    <property type="match status" value="1"/>
</dbReference>
<dbReference type="SUPFAM" id="SSF53448">
    <property type="entry name" value="Nucleotide-diphospho-sugar transferases"/>
    <property type="match status" value="1"/>
</dbReference>
<protein>
    <submittedName>
        <fullName evidence="1">Glycosyltransferase sugar-binding region containing DXD motif-containing protein</fullName>
    </submittedName>
</protein>
<dbReference type="Pfam" id="PF04488">
    <property type="entry name" value="Gly_transf_sug"/>
    <property type="match status" value="1"/>
</dbReference>
<evidence type="ECO:0000313" key="1">
    <source>
        <dbReference type="EMBL" id="VFJ56889.1"/>
    </source>
</evidence>
<accession>A0A450SS66</accession>
<dbReference type="GO" id="GO:0016740">
    <property type="term" value="F:transferase activity"/>
    <property type="evidence" value="ECO:0007669"/>
    <property type="project" value="UniProtKB-KW"/>
</dbReference>
<dbReference type="AlphaFoldDB" id="A0A450SS66"/>
<proteinExistence type="predicted"/>
<dbReference type="InterPro" id="IPR007577">
    <property type="entry name" value="GlycoTrfase_DXD_sugar-bd_CS"/>
</dbReference>
<sequence>MLDGREVLDANPILPERYVFREDPRSGLHAGSVGAFSDLFRYHLLYHRGGMWTDTDVINFRCFDTDGRRFMSTEIIDGGLTGLNGALMAVPAGDKFMELACERSLELIESKEMFFTRIGPYLLAELLVEERADEFDLMPPFFLNPVPWMRTVRDRKCR</sequence>
<organism evidence="1">
    <name type="scientific">Candidatus Kentrum sp. FW</name>
    <dbReference type="NCBI Taxonomy" id="2126338"/>
    <lineage>
        <taxon>Bacteria</taxon>
        <taxon>Pseudomonadati</taxon>
        <taxon>Pseudomonadota</taxon>
        <taxon>Gammaproteobacteria</taxon>
        <taxon>Candidatus Kentrum</taxon>
    </lineage>
</organism>
<dbReference type="EMBL" id="CAADEW010000065">
    <property type="protein sequence ID" value="VFJ56889.1"/>
    <property type="molecule type" value="Genomic_DNA"/>
</dbReference>